<evidence type="ECO:0000256" key="1">
    <source>
        <dbReference type="SAM" id="SignalP"/>
    </source>
</evidence>
<reference evidence="2 3" key="1">
    <citation type="submission" date="2018-01" db="EMBL/GenBank/DDBJ databases">
        <authorList>
            <person name="Clerissi C."/>
        </authorList>
    </citation>
    <scope>NUCLEOTIDE SEQUENCE [LARGE SCALE GENOMIC DNA]</scope>
    <source>
        <strain evidence="2">Cupriavidus taiwanensis STM 3521</strain>
    </source>
</reference>
<protein>
    <submittedName>
        <fullName evidence="2">Poly (3-hydroxybutyrate) depolymerase</fullName>
        <ecNumber evidence="2">3.1.1.75</ecNumber>
    </submittedName>
</protein>
<gene>
    <name evidence="2" type="primary">phaZ</name>
    <name evidence="2" type="ORF">CBM2589_B200208</name>
</gene>
<sequence>MIRCKPTARYRALAAACALGASGGVAAQALPAQALPALGADLAQTSVSGLSSGAFMATQFHVAYSGTMVGAGVVAGGPFYCAGLFAPTPPATAAATQCMQPVGDTGPDPQAALDAARTFARDGRIDPVQNLARQRVYVFSGTRDQTVLPRVAAQVGRFYTLAGVPASQLQYVADVAAGHAFITSQSGDAACAASASPYINNCGLEQARQILQWIHGPLQPAARPTGELLRFDQRAFDPGGKALLADSGYVYVPGECGARGADGSAASCRVHVAFHGCLQGAGAIGERFVRGAGYLESAEANRIVVLFPQVAASRHNPLGCWDFWGYTSDDPAQPDFFSREAPQMAAVMRMVRRLGAAPQ</sequence>
<keyword evidence="1" id="KW-0732">Signal</keyword>
<organism evidence="2 3">
    <name type="scientific">Cupriavidus taiwanensis</name>
    <dbReference type="NCBI Taxonomy" id="164546"/>
    <lineage>
        <taxon>Bacteria</taxon>
        <taxon>Pseudomonadati</taxon>
        <taxon>Pseudomonadota</taxon>
        <taxon>Betaproteobacteria</taxon>
        <taxon>Burkholderiales</taxon>
        <taxon>Burkholderiaceae</taxon>
        <taxon>Cupriavidus</taxon>
    </lineage>
</organism>
<accession>A0A975WXZ8</accession>
<name>A0A975WXZ8_9BURK</name>
<evidence type="ECO:0000313" key="2">
    <source>
        <dbReference type="EMBL" id="SOY47874.1"/>
    </source>
</evidence>
<dbReference type="InterPro" id="IPR029058">
    <property type="entry name" value="AB_hydrolase_fold"/>
</dbReference>
<feature type="chain" id="PRO_5036756049" evidence="1">
    <location>
        <begin position="28"/>
        <end position="359"/>
    </location>
</feature>
<feature type="signal peptide" evidence="1">
    <location>
        <begin position="1"/>
        <end position="27"/>
    </location>
</feature>
<dbReference type="EMBL" id="OFSP01000013">
    <property type="protein sequence ID" value="SOY47874.1"/>
    <property type="molecule type" value="Genomic_DNA"/>
</dbReference>
<proteinExistence type="predicted"/>
<dbReference type="PANTHER" id="PTHR42972:SF8">
    <property type="entry name" value="POLYHYDROXYBUTYRATE DEPOLYMERASE"/>
    <property type="match status" value="1"/>
</dbReference>
<dbReference type="Gene3D" id="3.40.50.1820">
    <property type="entry name" value="alpha/beta hydrolase"/>
    <property type="match status" value="1"/>
</dbReference>
<dbReference type="EC" id="3.1.1.75" evidence="2"/>
<keyword evidence="2" id="KW-0378">Hydrolase</keyword>
<dbReference type="SUPFAM" id="SSF53474">
    <property type="entry name" value="alpha/beta-Hydrolases"/>
    <property type="match status" value="1"/>
</dbReference>
<dbReference type="PANTHER" id="PTHR42972">
    <property type="entry name" value="TOL-PAL SYSTEM PROTEIN TOLB"/>
    <property type="match status" value="1"/>
</dbReference>
<dbReference type="RefSeq" id="WP_116337509.1">
    <property type="nucleotide sequence ID" value="NZ_LT976856.1"/>
</dbReference>
<dbReference type="Proteomes" id="UP000256297">
    <property type="component" value="Chromosome CBM2589_b"/>
</dbReference>
<dbReference type="GO" id="GO:0050526">
    <property type="term" value="F:poly(3-hydroxybutyrate) depolymerase activity"/>
    <property type="evidence" value="ECO:0007669"/>
    <property type="project" value="UniProtKB-EC"/>
</dbReference>
<comment type="caution">
    <text evidence="2">The sequence shown here is derived from an EMBL/GenBank/DDBJ whole genome shotgun (WGS) entry which is preliminary data.</text>
</comment>
<dbReference type="AlphaFoldDB" id="A0A975WXZ8"/>
<evidence type="ECO:0000313" key="3">
    <source>
        <dbReference type="Proteomes" id="UP000256297"/>
    </source>
</evidence>